<gene>
    <name evidence="4" type="ORF">VIBNISOn1_360045</name>
</gene>
<evidence type="ECO:0000313" key="5">
    <source>
        <dbReference type="Proteomes" id="UP000018211"/>
    </source>
</evidence>
<dbReference type="Gene3D" id="2.40.420.20">
    <property type="match status" value="1"/>
</dbReference>
<dbReference type="PANTHER" id="PTHR30469:SF12">
    <property type="entry name" value="MULTIDRUG RESISTANCE PROTEIN MDTA"/>
    <property type="match status" value="1"/>
</dbReference>
<reference evidence="4 5" key="1">
    <citation type="journal article" date="2013" name="ISME J.">
        <title>Comparative genomics of pathogenic lineages of Vibrio nigripulchritudo identifies virulence-associated traits.</title>
        <authorList>
            <person name="Goudenege D."/>
            <person name="Labreuche Y."/>
            <person name="Krin E."/>
            <person name="Ansquer D."/>
            <person name="Mangenot S."/>
            <person name="Calteau A."/>
            <person name="Medigue C."/>
            <person name="Mazel D."/>
            <person name="Polz M.F."/>
            <person name="Le Roux F."/>
        </authorList>
    </citation>
    <scope>NUCLEOTIDE SEQUENCE [LARGE SCALE GENOMIC DNA]</scope>
    <source>
        <strain evidence="4 5">SOn1</strain>
    </source>
</reference>
<dbReference type="Pfam" id="PF25917">
    <property type="entry name" value="BSH_RND"/>
    <property type="match status" value="1"/>
</dbReference>
<keyword evidence="2" id="KW-0175">Coiled coil</keyword>
<dbReference type="RefSeq" id="WP_004407266.1">
    <property type="nucleotide sequence ID" value="NZ_LK391965.1"/>
</dbReference>
<dbReference type="GO" id="GO:0015562">
    <property type="term" value="F:efflux transmembrane transporter activity"/>
    <property type="evidence" value="ECO:0007669"/>
    <property type="project" value="TreeGrafter"/>
</dbReference>
<organism evidence="4 5">
    <name type="scientific">Vibrio nigripulchritudo SOn1</name>
    <dbReference type="NCBI Taxonomy" id="1238450"/>
    <lineage>
        <taxon>Bacteria</taxon>
        <taxon>Pseudomonadati</taxon>
        <taxon>Pseudomonadota</taxon>
        <taxon>Gammaproteobacteria</taxon>
        <taxon>Vibrionales</taxon>
        <taxon>Vibrionaceae</taxon>
        <taxon>Vibrio</taxon>
    </lineage>
</organism>
<dbReference type="GeneID" id="97544370"/>
<comment type="caution">
    <text evidence="4">The sequence shown here is derived from an EMBL/GenBank/DDBJ whole genome shotgun (WGS) entry which is preliminary data.</text>
</comment>
<dbReference type="Gene3D" id="2.40.30.170">
    <property type="match status" value="1"/>
</dbReference>
<accession>A0AAV2VT46</accession>
<protein>
    <submittedName>
        <fullName evidence="4">Secretion protein HlyD</fullName>
    </submittedName>
</protein>
<comment type="similarity">
    <text evidence="1">Belongs to the membrane fusion protein (MFP) (TC 8.A.1) family.</text>
</comment>
<dbReference type="PANTHER" id="PTHR30469">
    <property type="entry name" value="MULTIDRUG RESISTANCE PROTEIN MDTA"/>
    <property type="match status" value="1"/>
</dbReference>
<dbReference type="Gene3D" id="1.10.287.470">
    <property type="entry name" value="Helix hairpin bin"/>
    <property type="match status" value="1"/>
</dbReference>
<evidence type="ECO:0000256" key="1">
    <source>
        <dbReference type="ARBA" id="ARBA00009477"/>
    </source>
</evidence>
<dbReference type="InterPro" id="IPR058625">
    <property type="entry name" value="MdtA-like_BSH"/>
</dbReference>
<sequence length="384" mass="41757">MLGKSIRWLAPVVILGGAYGAFSVIAANGPEPEEKKEVLSIPTVKAENIFPSDHQVVITSFGEISPVEKTRLSAQVSGEVISWHPNFVAGGIVKRGEVLFQIERDNYEAAVLQAEATLASAKASLIEEQAKAKVAEKQAKKLNNKQVTDLYLRKPQVLSAKAQVKSAQAGLKRARRDLENCTIYAPYDALVVSRNIGVGQFISAGSEVAELNNIEAAEVSIPIAGFDSSFLPEQPKGIKASITENGIRSIQREGYIARDLGLVDSSTRMVNLVVQLDDPYGIQSGEPALKFGSYVQVSFAGKELKHIYRLPQELVKNRTVWVVDENNHLEPRTVGVLREEGEFFLIGSGIEETDQVVLTVPEYPQQGMSVEVAQSGTESAKLAK</sequence>
<dbReference type="AlphaFoldDB" id="A0AAV2VT46"/>
<dbReference type="GO" id="GO:1990281">
    <property type="term" value="C:efflux pump complex"/>
    <property type="evidence" value="ECO:0007669"/>
    <property type="project" value="TreeGrafter"/>
</dbReference>
<dbReference type="Gene3D" id="2.40.50.100">
    <property type="match status" value="1"/>
</dbReference>
<feature type="coiled-coil region" evidence="2">
    <location>
        <begin position="104"/>
        <end position="145"/>
    </location>
</feature>
<evidence type="ECO:0000259" key="3">
    <source>
        <dbReference type="Pfam" id="PF25917"/>
    </source>
</evidence>
<proteinExistence type="inferred from homology"/>
<dbReference type="NCBIfam" id="TIGR01730">
    <property type="entry name" value="RND_mfp"/>
    <property type="match status" value="1"/>
</dbReference>
<dbReference type="SUPFAM" id="SSF111369">
    <property type="entry name" value="HlyD-like secretion proteins"/>
    <property type="match status" value="1"/>
</dbReference>
<evidence type="ECO:0000313" key="4">
    <source>
        <dbReference type="EMBL" id="CCO47811.1"/>
    </source>
</evidence>
<dbReference type="EMBL" id="CAOF01000127">
    <property type="protein sequence ID" value="CCO47811.1"/>
    <property type="molecule type" value="Genomic_DNA"/>
</dbReference>
<dbReference type="Proteomes" id="UP000018211">
    <property type="component" value="Unassembled WGS sequence"/>
</dbReference>
<feature type="domain" description="Multidrug resistance protein MdtA-like barrel-sandwich hybrid" evidence="3">
    <location>
        <begin position="70"/>
        <end position="207"/>
    </location>
</feature>
<name>A0AAV2VT46_9VIBR</name>
<dbReference type="InterPro" id="IPR006143">
    <property type="entry name" value="RND_pump_MFP"/>
</dbReference>
<evidence type="ECO:0000256" key="2">
    <source>
        <dbReference type="SAM" id="Coils"/>
    </source>
</evidence>